<dbReference type="PROSITE" id="PS50943">
    <property type="entry name" value="HTH_CROC1"/>
    <property type="match status" value="1"/>
</dbReference>
<dbReference type="Pfam" id="PF01381">
    <property type="entry name" value="HTH_3"/>
    <property type="match status" value="1"/>
</dbReference>
<feature type="domain" description="HTH cro/C1-type" evidence="2">
    <location>
        <begin position="36"/>
        <end position="90"/>
    </location>
</feature>
<evidence type="ECO:0000313" key="4">
    <source>
        <dbReference type="Proteomes" id="UP000609531"/>
    </source>
</evidence>
<proteinExistence type="predicted"/>
<dbReference type="GO" id="GO:0003677">
    <property type="term" value="F:DNA binding"/>
    <property type="evidence" value="ECO:0007669"/>
    <property type="project" value="InterPro"/>
</dbReference>
<dbReference type="EMBL" id="JAEKJA010000003">
    <property type="protein sequence ID" value="MBJ3775033.1"/>
    <property type="molecule type" value="Genomic_DNA"/>
</dbReference>
<accession>A0A934MF32</accession>
<evidence type="ECO:0000259" key="2">
    <source>
        <dbReference type="PROSITE" id="PS50943"/>
    </source>
</evidence>
<dbReference type="SMART" id="SM00530">
    <property type="entry name" value="HTH_XRE"/>
    <property type="match status" value="1"/>
</dbReference>
<organism evidence="3 4">
    <name type="scientific">Acuticoccus mangrovi</name>
    <dbReference type="NCBI Taxonomy" id="2796142"/>
    <lineage>
        <taxon>Bacteria</taxon>
        <taxon>Pseudomonadati</taxon>
        <taxon>Pseudomonadota</taxon>
        <taxon>Alphaproteobacteria</taxon>
        <taxon>Hyphomicrobiales</taxon>
        <taxon>Amorphaceae</taxon>
        <taxon>Acuticoccus</taxon>
    </lineage>
</organism>
<protein>
    <submittedName>
        <fullName evidence="3">Helix-turn-helix transcriptional regulator</fullName>
    </submittedName>
</protein>
<feature type="region of interest" description="Disordered" evidence="1">
    <location>
        <begin position="1"/>
        <end position="31"/>
    </location>
</feature>
<keyword evidence="4" id="KW-1185">Reference proteome</keyword>
<gene>
    <name evidence="3" type="ORF">JCR33_05000</name>
</gene>
<dbReference type="InterPro" id="IPR001387">
    <property type="entry name" value="Cro/C1-type_HTH"/>
</dbReference>
<dbReference type="SUPFAM" id="SSF47413">
    <property type="entry name" value="lambda repressor-like DNA-binding domains"/>
    <property type="match status" value="1"/>
</dbReference>
<reference evidence="3" key="1">
    <citation type="submission" date="2020-12" db="EMBL/GenBank/DDBJ databases">
        <title>Bacterial taxonomy.</title>
        <authorList>
            <person name="Pan X."/>
        </authorList>
    </citation>
    <scope>NUCLEOTIDE SEQUENCE</scope>
    <source>
        <strain evidence="3">B2012</strain>
    </source>
</reference>
<evidence type="ECO:0000256" key="1">
    <source>
        <dbReference type="SAM" id="MobiDB-lite"/>
    </source>
</evidence>
<evidence type="ECO:0000313" key="3">
    <source>
        <dbReference type="EMBL" id="MBJ3775033.1"/>
    </source>
</evidence>
<name>A0A934MF32_9HYPH</name>
<dbReference type="InterPro" id="IPR010982">
    <property type="entry name" value="Lambda_DNA-bd_dom_sf"/>
</dbReference>
<feature type="compositionally biased region" description="Polar residues" evidence="1">
    <location>
        <begin position="18"/>
        <end position="29"/>
    </location>
</feature>
<sequence length="155" mass="16987">MTTASTDRNPVHEPRSENLPNQRSANSVDSHVGSRVRLRRLELGLSQEKLADQLGITFQQVQKYERGTNRIGASRLHQIALVLQAPITYFFEGASESALPRTSETSPLADALSDPATVRLVRAFASIGDPHLKQKAVGIIEAIADTAGHTNDERY</sequence>
<dbReference type="Proteomes" id="UP000609531">
    <property type="component" value="Unassembled WGS sequence"/>
</dbReference>
<dbReference type="AlphaFoldDB" id="A0A934MF32"/>
<dbReference type="CDD" id="cd00093">
    <property type="entry name" value="HTH_XRE"/>
    <property type="match status" value="1"/>
</dbReference>
<dbReference type="Gene3D" id="1.10.260.40">
    <property type="entry name" value="lambda repressor-like DNA-binding domains"/>
    <property type="match status" value="1"/>
</dbReference>
<comment type="caution">
    <text evidence="3">The sequence shown here is derived from an EMBL/GenBank/DDBJ whole genome shotgun (WGS) entry which is preliminary data.</text>
</comment>